<accession>A0AA39IYR3</accession>
<keyword evidence="1" id="KW-0472">Membrane</keyword>
<feature type="transmembrane region" description="Helical" evidence="1">
    <location>
        <begin position="78"/>
        <end position="99"/>
    </location>
</feature>
<keyword evidence="1" id="KW-0812">Transmembrane</keyword>
<comment type="caution">
    <text evidence="2">The sequence shown here is derived from an EMBL/GenBank/DDBJ whole genome shotgun (WGS) entry which is preliminary data.</text>
</comment>
<organism evidence="2 3">
    <name type="scientific">Armillaria tabescens</name>
    <name type="common">Ringless honey mushroom</name>
    <name type="synonym">Agaricus tabescens</name>
    <dbReference type="NCBI Taxonomy" id="1929756"/>
    <lineage>
        <taxon>Eukaryota</taxon>
        <taxon>Fungi</taxon>
        <taxon>Dikarya</taxon>
        <taxon>Basidiomycota</taxon>
        <taxon>Agaricomycotina</taxon>
        <taxon>Agaricomycetes</taxon>
        <taxon>Agaricomycetidae</taxon>
        <taxon>Agaricales</taxon>
        <taxon>Marasmiineae</taxon>
        <taxon>Physalacriaceae</taxon>
        <taxon>Desarmillaria</taxon>
    </lineage>
</organism>
<keyword evidence="1" id="KW-1133">Transmembrane helix</keyword>
<proteinExistence type="predicted"/>
<feature type="transmembrane region" description="Helical" evidence="1">
    <location>
        <begin position="48"/>
        <end position="66"/>
    </location>
</feature>
<dbReference type="GeneID" id="85358600"/>
<protein>
    <submittedName>
        <fullName evidence="2">Uncharacterized protein</fullName>
    </submittedName>
</protein>
<dbReference type="AlphaFoldDB" id="A0AA39IYR3"/>
<evidence type="ECO:0000313" key="2">
    <source>
        <dbReference type="EMBL" id="KAK0431634.1"/>
    </source>
</evidence>
<gene>
    <name evidence="2" type="ORF">EV420DRAFT_1609486</name>
</gene>
<sequence>MIWRCWMVWGRRWLVVPFPILCLASLESFKIFDITGDSPSWDPFDNPVVIYISCIIATTLWCTVSLREGGGLGEYRHVIEVFIESSALYTLTLIIYIILKAIYNWTSGYFDILAEITTGIAPTLLAGRVAAGHAHSAQENSMANYILDNDQDAHPDRVDELEIGTERAFNGLIE</sequence>
<evidence type="ECO:0000313" key="3">
    <source>
        <dbReference type="Proteomes" id="UP001175211"/>
    </source>
</evidence>
<reference evidence="2" key="1">
    <citation type="submission" date="2023-06" db="EMBL/GenBank/DDBJ databases">
        <authorList>
            <consortium name="Lawrence Berkeley National Laboratory"/>
            <person name="Ahrendt S."/>
            <person name="Sahu N."/>
            <person name="Indic B."/>
            <person name="Wong-Bajracharya J."/>
            <person name="Merenyi Z."/>
            <person name="Ke H.-M."/>
            <person name="Monk M."/>
            <person name="Kocsube S."/>
            <person name="Drula E."/>
            <person name="Lipzen A."/>
            <person name="Balint B."/>
            <person name="Henrissat B."/>
            <person name="Andreopoulos B."/>
            <person name="Martin F.M."/>
            <person name="Harder C.B."/>
            <person name="Rigling D."/>
            <person name="Ford K.L."/>
            <person name="Foster G.D."/>
            <person name="Pangilinan J."/>
            <person name="Papanicolaou A."/>
            <person name="Barry K."/>
            <person name="LaButti K."/>
            <person name="Viragh M."/>
            <person name="Koriabine M."/>
            <person name="Yan M."/>
            <person name="Riley R."/>
            <person name="Champramary S."/>
            <person name="Plett K.L."/>
            <person name="Tsai I.J."/>
            <person name="Slot J."/>
            <person name="Sipos G."/>
            <person name="Plett J."/>
            <person name="Nagy L.G."/>
            <person name="Grigoriev I.V."/>
        </authorList>
    </citation>
    <scope>NUCLEOTIDE SEQUENCE</scope>
    <source>
        <strain evidence="2">CCBAS 213</strain>
    </source>
</reference>
<dbReference type="EMBL" id="JAUEPS010000380">
    <property type="protein sequence ID" value="KAK0431634.1"/>
    <property type="molecule type" value="Genomic_DNA"/>
</dbReference>
<dbReference type="Proteomes" id="UP001175211">
    <property type="component" value="Unassembled WGS sequence"/>
</dbReference>
<keyword evidence="3" id="KW-1185">Reference proteome</keyword>
<name>A0AA39IYR3_ARMTA</name>
<evidence type="ECO:0000256" key="1">
    <source>
        <dbReference type="SAM" id="Phobius"/>
    </source>
</evidence>
<dbReference type="RefSeq" id="XP_060321317.1">
    <property type="nucleotide sequence ID" value="XM_060475052.1"/>
</dbReference>